<dbReference type="Pfam" id="PF14486">
    <property type="entry name" value="DUF4432"/>
    <property type="match status" value="1"/>
</dbReference>
<name>A0A6J5YQQ8_9ZZZZ</name>
<protein>
    <submittedName>
        <fullName evidence="1">Unannotated protein</fullName>
    </submittedName>
</protein>
<gene>
    <name evidence="1" type="ORF">UFOPK3574_00296</name>
</gene>
<evidence type="ECO:0000313" key="1">
    <source>
        <dbReference type="EMBL" id="CAB4332504.1"/>
    </source>
</evidence>
<proteinExistence type="predicted"/>
<dbReference type="Gene3D" id="2.70.98.10">
    <property type="match status" value="1"/>
</dbReference>
<accession>A0A6J5YQQ8</accession>
<dbReference type="InterPro" id="IPR014718">
    <property type="entry name" value="GH-type_carb-bd"/>
</dbReference>
<dbReference type="EMBL" id="CAESAF010000016">
    <property type="protein sequence ID" value="CAB4332504.1"/>
    <property type="molecule type" value="Genomic_DNA"/>
</dbReference>
<dbReference type="AlphaFoldDB" id="A0A6J5YQQ8"/>
<reference evidence="1" key="1">
    <citation type="submission" date="2020-05" db="EMBL/GenBank/DDBJ databases">
        <authorList>
            <person name="Chiriac C."/>
            <person name="Salcher M."/>
            <person name="Ghai R."/>
            <person name="Kavagutti S V."/>
        </authorList>
    </citation>
    <scope>NUCLEOTIDE SEQUENCE</scope>
</reference>
<dbReference type="GO" id="GO:0003824">
    <property type="term" value="F:catalytic activity"/>
    <property type="evidence" value="ECO:0007669"/>
    <property type="project" value="InterPro"/>
</dbReference>
<dbReference type="InterPro" id="IPR011013">
    <property type="entry name" value="Gal_mutarotase_sf_dom"/>
</dbReference>
<sequence length="345" mass="39165">MTTKGPRDPFIRRAFGHYGRLTLWEGHEIVEMTSPEIHLKVSLTRGAEILELRSKKLDLDLLWHGQEDIVRHREGVESTQAPMGNFLDHFSGGWQEVLPNAQYPIDYKGASFGGHGEVALLSWEYRVLEDSEETISVEFSVNLRRMPLRLIRVMTLTNGELRFDESVENLSGEVIEFQWGQHLVIGGPFIDPGMEIIVNPGEPIEVPNYPGPTYRFKPESTSNWPSVMDSAGQVVDVSSFGVNDGTDGHIILGPMNKSSVTFRNKNLQTDITLDWDKKVFPYCWIWMVLGGIKTWPLWGKERLITIEPFSSPVISLTEAIEQDKALRLNAHQSMQTWVSFELNSI</sequence>
<dbReference type="SUPFAM" id="SSF74650">
    <property type="entry name" value="Galactose mutarotase-like"/>
    <property type="match status" value="1"/>
</dbReference>
<organism evidence="1">
    <name type="scientific">freshwater metagenome</name>
    <dbReference type="NCBI Taxonomy" id="449393"/>
    <lineage>
        <taxon>unclassified sequences</taxon>
        <taxon>metagenomes</taxon>
        <taxon>ecological metagenomes</taxon>
    </lineage>
</organism>
<dbReference type="GO" id="GO:0005975">
    <property type="term" value="P:carbohydrate metabolic process"/>
    <property type="evidence" value="ECO:0007669"/>
    <property type="project" value="InterPro"/>
</dbReference>
<dbReference type="GO" id="GO:0030246">
    <property type="term" value="F:carbohydrate binding"/>
    <property type="evidence" value="ECO:0007669"/>
    <property type="project" value="InterPro"/>
</dbReference>
<dbReference type="InterPro" id="IPR027839">
    <property type="entry name" value="DUF4432"/>
</dbReference>